<dbReference type="Gene3D" id="1.10.260.50">
    <property type="match status" value="1"/>
</dbReference>
<name>A0A4V1RRA4_9HYPH</name>
<dbReference type="AlphaFoldDB" id="A0A4V1RRA4"/>
<keyword evidence="9 15" id="KW-0663">Pyridoxal phosphate</keyword>
<evidence type="ECO:0000256" key="8">
    <source>
        <dbReference type="ARBA" id="ARBA00022723"/>
    </source>
</evidence>
<dbReference type="GO" id="GO:0051536">
    <property type="term" value="F:iron-sulfur cluster binding"/>
    <property type="evidence" value="ECO:0007669"/>
    <property type="project" value="UniProtKB-KW"/>
</dbReference>
<evidence type="ECO:0000256" key="13">
    <source>
        <dbReference type="ARBA" id="ARBA00031911"/>
    </source>
</evidence>
<dbReference type="Pfam" id="PF00266">
    <property type="entry name" value="Aminotran_5"/>
    <property type="match status" value="1"/>
</dbReference>
<dbReference type="GO" id="GO:0046872">
    <property type="term" value="F:metal ion binding"/>
    <property type="evidence" value="ECO:0007669"/>
    <property type="project" value="UniProtKB-KW"/>
</dbReference>
<dbReference type="OrthoDB" id="9808002at2"/>
<keyword evidence="8 15" id="KW-0479">Metal-binding</keyword>
<dbReference type="EC" id="2.8.1.7" evidence="5 15"/>
<evidence type="ECO:0000256" key="3">
    <source>
        <dbReference type="ARBA" id="ARBA00006490"/>
    </source>
</evidence>
<evidence type="ECO:0000313" key="19">
    <source>
        <dbReference type="Proteomes" id="UP000291088"/>
    </source>
</evidence>
<evidence type="ECO:0000256" key="10">
    <source>
        <dbReference type="ARBA" id="ARBA00023004"/>
    </source>
</evidence>
<dbReference type="GO" id="GO:0006520">
    <property type="term" value="P:amino acid metabolic process"/>
    <property type="evidence" value="ECO:0007669"/>
    <property type="project" value="InterPro"/>
</dbReference>
<keyword evidence="7 15" id="KW-0808">Transferase</keyword>
<dbReference type="GO" id="GO:0030170">
    <property type="term" value="F:pyridoxal phosphate binding"/>
    <property type="evidence" value="ECO:0007669"/>
    <property type="project" value="InterPro"/>
</dbReference>
<protein>
    <recommendedName>
        <fullName evidence="6 15">Cysteine desulfurase</fullName>
        <ecNumber evidence="5 15">2.8.1.7</ecNumber>
    </recommendedName>
    <alternativeName>
        <fullName evidence="13 15">Nitrogenase metalloclusters biosynthesis protein NifS</fullName>
    </alternativeName>
</protein>
<evidence type="ECO:0000259" key="17">
    <source>
        <dbReference type="Pfam" id="PF00266"/>
    </source>
</evidence>
<evidence type="ECO:0000256" key="1">
    <source>
        <dbReference type="ARBA" id="ARBA00001933"/>
    </source>
</evidence>
<dbReference type="InterPro" id="IPR015422">
    <property type="entry name" value="PyrdxlP-dep_Trfase_small"/>
</dbReference>
<comment type="similarity">
    <text evidence="3 15">Belongs to the class-V pyridoxal-phosphate-dependent aminotransferase family. NifS/IscS subfamily.</text>
</comment>
<dbReference type="InterPro" id="IPR015421">
    <property type="entry name" value="PyrdxlP-dep_Trfase_major"/>
</dbReference>
<evidence type="ECO:0000256" key="12">
    <source>
        <dbReference type="ARBA" id="ARBA00023231"/>
    </source>
</evidence>
<feature type="domain" description="Aminotransferase class V" evidence="17">
    <location>
        <begin position="4"/>
        <end position="366"/>
    </location>
</feature>
<keyword evidence="11 15" id="KW-0411">Iron-sulfur</keyword>
<evidence type="ECO:0000256" key="15">
    <source>
        <dbReference type="RuleBase" id="RU364075"/>
    </source>
</evidence>
<reference evidence="18 19" key="1">
    <citation type="submission" date="2019-01" db="EMBL/GenBank/DDBJ databases">
        <authorList>
            <person name="Deng T."/>
        </authorList>
    </citation>
    <scope>NUCLEOTIDE SEQUENCE [LARGE SCALE GENOMIC DNA]</scope>
    <source>
        <strain evidence="18 19">F8825</strain>
    </source>
</reference>
<dbReference type="InterPro" id="IPR016454">
    <property type="entry name" value="Cysteine_dSase"/>
</dbReference>
<dbReference type="PANTHER" id="PTHR11601">
    <property type="entry name" value="CYSTEINE DESULFURYLASE FAMILY MEMBER"/>
    <property type="match status" value="1"/>
</dbReference>
<evidence type="ECO:0000256" key="2">
    <source>
        <dbReference type="ARBA" id="ARBA00003120"/>
    </source>
</evidence>
<keyword evidence="10 15" id="KW-0408">Iron</keyword>
<evidence type="ECO:0000256" key="11">
    <source>
        <dbReference type="ARBA" id="ARBA00023014"/>
    </source>
</evidence>
<dbReference type="SUPFAM" id="SSF53383">
    <property type="entry name" value="PLP-dependent transferases"/>
    <property type="match status" value="1"/>
</dbReference>
<dbReference type="RefSeq" id="WP_129331619.1">
    <property type="nucleotide sequence ID" value="NZ_SDVB01000191.1"/>
</dbReference>
<dbReference type="NCBIfam" id="TIGR03402">
    <property type="entry name" value="FeS_nifS"/>
    <property type="match status" value="1"/>
</dbReference>
<evidence type="ECO:0000256" key="5">
    <source>
        <dbReference type="ARBA" id="ARBA00012239"/>
    </source>
</evidence>
<accession>A0A4V1RRA4</accession>
<dbReference type="EMBL" id="SDVB01000191">
    <property type="protein sequence ID" value="RYC15682.1"/>
    <property type="molecule type" value="Genomic_DNA"/>
</dbReference>
<dbReference type="Proteomes" id="UP000291088">
    <property type="component" value="Unassembled WGS sequence"/>
</dbReference>
<sequence length="391" mass="41263">MRAVYLDHNATTRIDPVVVEAMLPFLGESFGNPSSHHAFGEAAFSAVRKARRQVQTLIGAANDSEIVFTSGGTESDNTALLSALAALAPRNEIIVSAVEHPAVLALCERLEAEGRAGVHRIPVDRCGRIDVAAYEHALCERTAVVSFMWANNETGTLFPVETLAEKAKAAGALFHTDAVQAAGRVPIRAEETAISMMSLSAHKIAGPKGIGALYVRSETPFYPLILGGRQERNRRGGTENVPAIVGFGEAAERAASRLESEARRMKALRDRLEQGLLGTVPGARVNGDPTARLANTCNIAFEDVDGDGLLALLAREGIACSSGSACSAGSMQPSHVLQAMAVPASHLGGAVRFSLGRDNDDSDIDHVLAVLPPLVMRLRQPAGARKVARAG</sequence>
<dbReference type="PIRSF" id="PIRSF005572">
    <property type="entry name" value="NifS"/>
    <property type="match status" value="1"/>
</dbReference>
<dbReference type="Gene3D" id="3.40.640.10">
    <property type="entry name" value="Type I PLP-dependent aspartate aminotransferase-like (Major domain)"/>
    <property type="match status" value="1"/>
</dbReference>
<dbReference type="PANTHER" id="PTHR11601:SF34">
    <property type="entry name" value="CYSTEINE DESULFURASE"/>
    <property type="match status" value="1"/>
</dbReference>
<evidence type="ECO:0000256" key="7">
    <source>
        <dbReference type="ARBA" id="ARBA00022679"/>
    </source>
</evidence>
<evidence type="ECO:0000313" key="18">
    <source>
        <dbReference type="EMBL" id="RYC15682.1"/>
    </source>
</evidence>
<proteinExistence type="inferred from homology"/>
<comment type="caution">
    <text evidence="18">The sequence shown here is derived from an EMBL/GenBank/DDBJ whole genome shotgun (WGS) entry which is preliminary data.</text>
</comment>
<gene>
    <name evidence="18" type="primary">nifS</name>
    <name evidence="18" type="ORF">EUU22_08665</name>
</gene>
<evidence type="ECO:0000256" key="4">
    <source>
        <dbReference type="ARBA" id="ARBA00011738"/>
    </source>
</evidence>
<dbReference type="GO" id="GO:0031071">
    <property type="term" value="F:cysteine desulfurase activity"/>
    <property type="evidence" value="ECO:0007669"/>
    <property type="project" value="UniProtKB-EC"/>
</dbReference>
<comment type="catalytic activity">
    <reaction evidence="14 15">
        <text>(sulfur carrier)-H + L-cysteine = (sulfur carrier)-SH + L-alanine</text>
        <dbReference type="Rhea" id="RHEA:43892"/>
        <dbReference type="Rhea" id="RHEA-COMP:14737"/>
        <dbReference type="Rhea" id="RHEA-COMP:14739"/>
        <dbReference type="ChEBI" id="CHEBI:29917"/>
        <dbReference type="ChEBI" id="CHEBI:35235"/>
        <dbReference type="ChEBI" id="CHEBI:57972"/>
        <dbReference type="ChEBI" id="CHEBI:64428"/>
        <dbReference type="EC" id="2.8.1.7"/>
    </reaction>
</comment>
<dbReference type="Gene3D" id="3.90.1150.10">
    <property type="entry name" value="Aspartate Aminotransferase, domain 1"/>
    <property type="match status" value="1"/>
</dbReference>
<feature type="coiled-coil region" evidence="16">
    <location>
        <begin position="248"/>
        <end position="275"/>
    </location>
</feature>
<comment type="cofactor">
    <cofactor evidence="1 15">
        <name>pyridoxal 5'-phosphate</name>
        <dbReference type="ChEBI" id="CHEBI:597326"/>
    </cofactor>
</comment>
<evidence type="ECO:0000256" key="6">
    <source>
        <dbReference type="ARBA" id="ARBA00013558"/>
    </source>
</evidence>
<comment type="function">
    <text evidence="2">Catalyzes the removal of elemental sulfur atoms from cysteine to produce alanine. Seems to participate in the biosynthesis of the nitrogenase metalloclusters by providing the inorganic sulfur required for the Fe-S core formation.</text>
</comment>
<dbReference type="FunFam" id="3.40.640.10:FF:000084">
    <property type="entry name" value="IscS-like cysteine desulfurase"/>
    <property type="match status" value="1"/>
</dbReference>
<keyword evidence="16" id="KW-0175">Coiled coil</keyword>
<keyword evidence="12" id="KW-0535">Nitrogen fixation</keyword>
<evidence type="ECO:0000256" key="14">
    <source>
        <dbReference type="ARBA" id="ARBA00050776"/>
    </source>
</evidence>
<keyword evidence="19" id="KW-1185">Reference proteome</keyword>
<dbReference type="InterPro" id="IPR000192">
    <property type="entry name" value="Aminotrans_V_dom"/>
</dbReference>
<dbReference type="InterPro" id="IPR015424">
    <property type="entry name" value="PyrdxlP-dep_Trfase"/>
</dbReference>
<evidence type="ECO:0000256" key="16">
    <source>
        <dbReference type="SAM" id="Coils"/>
    </source>
</evidence>
<organism evidence="18 19">
    <name type="scientific">Ciceribacter ferrooxidans</name>
    <dbReference type="NCBI Taxonomy" id="2509717"/>
    <lineage>
        <taxon>Bacteria</taxon>
        <taxon>Pseudomonadati</taxon>
        <taxon>Pseudomonadota</taxon>
        <taxon>Alphaproteobacteria</taxon>
        <taxon>Hyphomicrobiales</taxon>
        <taxon>Rhizobiaceae</taxon>
        <taxon>Ciceribacter</taxon>
    </lineage>
</organism>
<comment type="subunit">
    <text evidence="4">Homodimer.</text>
</comment>
<evidence type="ECO:0000256" key="9">
    <source>
        <dbReference type="ARBA" id="ARBA00022898"/>
    </source>
</evidence>
<dbReference type="InterPro" id="IPR017772">
    <property type="entry name" value="Cys_deSase_NifS_bac/arc"/>
</dbReference>